<dbReference type="InterPro" id="IPR043128">
    <property type="entry name" value="Rev_trsase/Diguanyl_cyclase"/>
</dbReference>
<evidence type="ECO:0000259" key="1">
    <source>
        <dbReference type="PROSITE" id="PS50112"/>
    </source>
</evidence>
<dbReference type="PROSITE" id="PS50883">
    <property type="entry name" value="EAL"/>
    <property type="match status" value="1"/>
</dbReference>
<evidence type="ECO:0000313" key="6">
    <source>
        <dbReference type="Proteomes" id="UP001141259"/>
    </source>
</evidence>
<reference evidence="5" key="1">
    <citation type="submission" date="2022-08" db="EMBL/GenBank/DDBJ databases">
        <authorList>
            <person name="Tistechok S."/>
            <person name="Samborskyy M."/>
            <person name="Roman I."/>
        </authorList>
    </citation>
    <scope>NUCLEOTIDE SEQUENCE</scope>
    <source>
        <strain evidence="5">DSM 103496</strain>
    </source>
</reference>
<dbReference type="SMART" id="SM00091">
    <property type="entry name" value="PAS"/>
    <property type="match status" value="1"/>
</dbReference>
<proteinExistence type="predicted"/>
<dbReference type="InterPro" id="IPR035965">
    <property type="entry name" value="PAS-like_dom_sf"/>
</dbReference>
<name>A0A9X2VRP4_9PSEU</name>
<dbReference type="InterPro" id="IPR000160">
    <property type="entry name" value="GGDEF_dom"/>
</dbReference>
<dbReference type="RefSeq" id="WP_259627056.1">
    <property type="nucleotide sequence ID" value="NZ_JANYMP010000019.1"/>
</dbReference>
<evidence type="ECO:0000259" key="3">
    <source>
        <dbReference type="PROSITE" id="PS50883"/>
    </source>
</evidence>
<accession>A0A9X2VRP4</accession>
<dbReference type="InterPro" id="IPR001633">
    <property type="entry name" value="EAL_dom"/>
</dbReference>
<dbReference type="PROSITE" id="PS50887">
    <property type="entry name" value="GGDEF"/>
    <property type="match status" value="1"/>
</dbReference>
<dbReference type="Pfam" id="PF00563">
    <property type="entry name" value="EAL"/>
    <property type="match status" value="1"/>
</dbReference>
<dbReference type="Gene3D" id="3.20.20.450">
    <property type="entry name" value="EAL domain"/>
    <property type="match status" value="1"/>
</dbReference>
<feature type="domain" description="PAS" evidence="1">
    <location>
        <begin position="160"/>
        <end position="230"/>
    </location>
</feature>
<dbReference type="Proteomes" id="UP001141259">
    <property type="component" value="Unassembled WGS sequence"/>
</dbReference>
<dbReference type="CDD" id="cd00130">
    <property type="entry name" value="PAS"/>
    <property type="match status" value="1"/>
</dbReference>
<protein>
    <submittedName>
        <fullName evidence="5">EAL domain-containing protein</fullName>
    </submittedName>
</protein>
<feature type="domain" description="EAL" evidence="3">
    <location>
        <begin position="458"/>
        <end position="714"/>
    </location>
</feature>
<dbReference type="SUPFAM" id="SSF55785">
    <property type="entry name" value="PYP-like sensor domain (PAS domain)"/>
    <property type="match status" value="1"/>
</dbReference>
<dbReference type="SMART" id="SM00267">
    <property type="entry name" value="GGDEF"/>
    <property type="match status" value="1"/>
</dbReference>
<dbReference type="SUPFAM" id="SSF55073">
    <property type="entry name" value="Nucleotide cyclase"/>
    <property type="match status" value="1"/>
</dbReference>
<dbReference type="InterPro" id="IPR052155">
    <property type="entry name" value="Biofilm_reg_signaling"/>
</dbReference>
<dbReference type="InterPro" id="IPR000014">
    <property type="entry name" value="PAS"/>
</dbReference>
<dbReference type="PANTHER" id="PTHR44757">
    <property type="entry name" value="DIGUANYLATE CYCLASE DGCP"/>
    <property type="match status" value="1"/>
</dbReference>
<dbReference type="SMART" id="SM00052">
    <property type="entry name" value="EAL"/>
    <property type="match status" value="1"/>
</dbReference>
<sequence length="714" mass="78350">MAMVDQSGRNPEPRTTLDEFPLVREDFAHRWTALISGTVMSNVSRAELEQTLAELTTLVVRAVNTDPPVAELGRRIGRLMVEHDFISSETLERSIAFLGDSLIPHFRLPPEWTGRLVRVLGCLAAGYSDGLRDRTLDQQELSKTAAVIATRRAEEARHDSETKFRAVFNSSAIGIAVIGMGDQLLDFNEAFLSLLKYEADALRPIAPSSLLHPEEREAMTLVMRQIVAGDLEHFRGEARLLRDDGEIVETLLALSLVRTPAGEPAYFVSMIENMNEVRALQSQLVRQSLHDVQTGLANRAQYLGWLEAASGTHGPNELVLVHFDIDGFRVVNDAFGHDVGNRILTGFANHLRAVFDGVGQIARIGPDEFGVLVKDPKDTPSVIALVEEALDLLTEPVYIDEHGIGVTASVGVVARQSRGVDALEMLRCADITVGWAKADGKAQWALYDRERDLRDREMCVLAASIPGGLELGEFHVDYQPVYSLADRSLVAVEAKLRWHHPDRGVLDPEQFLPLTSSTGMVLRLSRWAVERACEDAGRWFAEFGGATPVLSMDLTARHCQEPELVAEICKLLQRTGLPAEQLQFELHASLPAIITDDQADELDILASRGVRLVLDHLAGGNVAAERVRQIPLHALKFAARVVHGLADDADVIDKSVTMALVKWSGVLELPLMADGVRSETEAARLVELGITSAQGPLFGPPMSAAEIRALLSER</sequence>
<feature type="domain" description="PAC" evidence="2">
    <location>
        <begin position="234"/>
        <end position="286"/>
    </location>
</feature>
<comment type="caution">
    <text evidence="5">The sequence shown here is derived from an EMBL/GenBank/DDBJ whole genome shotgun (WGS) entry which is preliminary data.</text>
</comment>
<dbReference type="EMBL" id="JANYMP010000019">
    <property type="protein sequence ID" value="MCS7481566.1"/>
    <property type="molecule type" value="Genomic_DNA"/>
</dbReference>
<dbReference type="Pfam" id="PF13188">
    <property type="entry name" value="PAS_8"/>
    <property type="match status" value="1"/>
</dbReference>
<evidence type="ECO:0000259" key="2">
    <source>
        <dbReference type="PROSITE" id="PS50113"/>
    </source>
</evidence>
<dbReference type="SUPFAM" id="SSF141868">
    <property type="entry name" value="EAL domain-like"/>
    <property type="match status" value="1"/>
</dbReference>
<dbReference type="NCBIfam" id="TIGR00254">
    <property type="entry name" value="GGDEF"/>
    <property type="match status" value="1"/>
</dbReference>
<dbReference type="PROSITE" id="PS50112">
    <property type="entry name" value="PAS"/>
    <property type="match status" value="1"/>
</dbReference>
<dbReference type="PROSITE" id="PS50113">
    <property type="entry name" value="PAC"/>
    <property type="match status" value="1"/>
</dbReference>
<organism evidence="5 6">
    <name type="scientific">Umezawaea endophytica</name>
    <dbReference type="NCBI Taxonomy" id="1654476"/>
    <lineage>
        <taxon>Bacteria</taxon>
        <taxon>Bacillati</taxon>
        <taxon>Actinomycetota</taxon>
        <taxon>Actinomycetes</taxon>
        <taxon>Pseudonocardiales</taxon>
        <taxon>Pseudonocardiaceae</taxon>
        <taxon>Umezawaea</taxon>
    </lineage>
</organism>
<evidence type="ECO:0000313" key="5">
    <source>
        <dbReference type="EMBL" id="MCS7481566.1"/>
    </source>
</evidence>
<dbReference type="AlphaFoldDB" id="A0A9X2VRP4"/>
<evidence type="ECO:0000259" key="4">
    <source>
        <dbReference type="PROSITE" id="PS50887"/>
    </source>
</evidence>
<dbReference type="PANTHER" id="PTHR44757:SF2">
    <property type="entry name" value="BIOFILM ARCHITECTURE MAINTENANCE PROTEIN MBAA"/>
    <property type="match status" value="1"/>
</dbReference>
<dbReference type="InterPro" id="IPR000700">
    <property type="entry name" value="PAS-assoc_C"/>
</dbReference>
<gene>
    <name evidence="5" type="ORF">NZH93_32320</name>
</gene>
<dbReference type="NCBIfam" id="TIGR00229">
    <property type="entry name" value="sensory_box"/>
    <property type="match status" value="1"/>
</dbReference>
<dbReference type="Gene3D" id="3.30.450.20">
    <property type="entry name" value="PAS domain"/>
    <property type="match status" value="1"/>
</dbReference>
<dbReference type="Pfam" id="PF00990">
    <property type="entry name" value="GGDEF"/>
    <property type="match status" value="1"/>
</dbReference>
<keyword evidence="6" id="KW-1185">Reference proteome</keyword>
<dbReference type="InterPro" id="IPR035919">
    <property type="entry name" value="EAL_sf"/>
</dbReference>
<dbReference type="Gene3D" id="3.30.70.270">
    <property type="match status" value="1"/>
</dbReference>
<dbReference type="InterPro" id="IPR029787">
    <property type="entry name" value="Nucleotide_cyclase"/>
</dbReference>
<feature type="domain" description="GGDEF" evidence="4">
    <location>
        <begin position="316"/>
        <end position="449"/>
    </location>
</feature>
<dbReference type="CDD" id="cd01949">
    <property type="entry name" value="GGDEF"/>
    <property type="match status" value="1"/>
</dbReference>
<dbReference type="CDD" id="cd01948">
    <property type="entry name" value="EAL"/>
    <property type="match status" value="1"/>
</dbReference>